<name>A0A9X3J7Y1_9BACT</name>
<evidence type="ECO:0000256" key="6">
    <source>
        <dbReference type="ARBA" id="ARBA00049117"/>
    </source>
</evidence>
<dbReference type="PANTHER" id="PTHR13748:SF62">
    <property type="entry name" value="COBW DOMAIN-CONTAINING PROTEIN"/>
    <property type="match status" value="1"/>
</dbReference>
<dbReference type="InterPro" id="IPR011629">
    <property type="entry name" value="CobW-like_C"/>
</dbReference>
<evidence type="ECO:0000256" key="7">
    <source>
        <dbReference type="SAM" id="Phobius"/>
    </source>
</evidence>
<evidence type="ECO:0000313" key="10">
    <source>
        <dbReference type="EMBL" id="MCY1722472.1"/>
    </source>
</evidence>
<dbReference type="CDD" id="cd03112">
    <property type="entry name" value="CobW-like"/>
    <property type="match status" value="1"/>
</dbReference>
<dbReference type="EMBL" id="JAPOHD010000058">
    <property type="protein sequence ID" value="MCY1722472.1"/>
    <property type="molecule type" value="Genomic_DNA"/>
</dbReference>
<keyword evidence="3" id="KW-0143">Chaperone</keyword>
<evidence type="ECO:0000256" key="5">
    <source>
        <dbReference type="ARBA" id="ARBA00045658"/>
    </source>
</evidence>
<feature type="transmembrane region" description="Helical" evidence="7">
    <location>
        <begin position="7"/>
        <end position="28"/>
    </location>
</feature>
<keyword evidence="7" id="KW-0472">Membrane</keyword>
<organism evidence="10 11">
    <name type="scientific">Draconibacterium aestuarii</name>
    <dbReference type="NCBI Taxonomy" id="2998507"/>
    <lineage>
        <taxon>Bacteria</taxon>
        <taxon>Pseudomonadati</taxon>
        <taxon>Bacteroidota</taxon>
        <taxon>Bacteroidia</taxon>
        <taxon>Marinilabiliales</taxon>
        <taxon>Prolixibacteraceae</taxon>
        <taxon>Draconibacterium</taxon>
    </lineage>
</organism>
<evidence type="ECO:0000259" key="9">
    <source>
        <dbReference type="Pfam" id="PF07683"/>
    </source>
</evidence>
<dbReference type="InterPro" id="IPR003495">
    <property type="entry name" value="CobW/HypB/UreG_nucleotide-bd"/>
</dbReference>
<dbReference type="GO" id="GO:0005737">
    <property type="term" value="C:cytoplasm"/>
    <property type="evidence" value="ECO:0007669"/>
    <property type="project" value="TreeGrafter"/>
</dbReference>
<dbReference type="Pfam" id="PF02492">
    <property type="entry name" value="cobW"/>
    <property type="match status" value="1"/>
</dbReference>
<dbReference type="Proteomes" id="UP001145087">
    <property type="component" value="Unassembled WGS sequence"/>
</dbReference>
<dbReference type="GO" id="GO:0016787">
    <property type="term" value="F:hydrolase activity"/>
    <property type="evidence" value="ECO:0007669"/>
    <property type="project" value="UniProtKB-KW"/>
</dbReference>
<evidence type="ECO:0000256" key="3">
    <source>
        <dbReference type="ARBA" id="ARBA00023186"/>
    </source>
</evidence>
<evidence type="ECO:0000259" key="8">
    <source>
        <dbReference type="Pfam" id="PF02492"/>
    </source>
</evidence>
<proteinExistence type="inferred from homology"/>
<dbReference type="SUPFAM" id="SSF52540">
    <property type="entry name" value="P-loop containing nucleoside triphosphate hydrolases"/>
    <property type="match status" value="1"/>
</dbReference>
<dbReference type="PANTHER" id="PTHR13748">
    <property type="entry name" value="COBW-RELATED"/>
    <property type="match status" value="1"/>
</dbReference>
<keyword evidence="7" id="KW-0812">Transmembrane</keyword>
<comment type="function">
    <text evidence="5">Zinc chaperone that directly transfers zinc cofactor to target proteins, thereby activating them. Zinc is transferred from the CXCC motif in the GTPase domain to the zinc binding site in target proteins in a process requiring GTP hydrolysis.</text>
</comment>
<evidence type="ECO:0000313" key="11">
    <source>
        <dbReference type="Proteomes" id="UP001145087"/>
    </source>
</evidence>
<dbReference type="InterPro" id="IPR027417">
    <property type="entry name" value="P-loop_NTPase"/>
</dbReference>
<keyword evidence="11" id="KW-1185">Reference proteome</keyword>
<keyword evidence="1" id="KW-0547">Nucleotide-binding</keyword>
<reference evidence="10" key="1">
    <citation type="submission" date="2022-11" db="EMBL/GenBank/DDBJ databases">
        <title>Marilongibacter aestuarii gen. nov., sp. nov., isolated from tidal flat sediment.</title>
        <authorList>
            <person name="Jiayan W."/>
        </authorList>
    </citation>
    <scope>NUCLEOTIDE SEQUENCE</scope>
    <source>
        <strain evidence="10">Z1-6</strain>
    </source>
</reference>
<keyword evidence="7" id="KW-1133">Transmembrane helix</keyword>
<feature type="domain" description="CobW/HypB/UreG nucleotide-binding" evidence="8">
    <location>
        <begin position="8"/>
        <end position="183"/>
    </location>
</feature>
<keyword evidence="2" id="KW-0378">Hydrolase</keyword>
<gene>
    <name evidence="10" type="ORF">OU798_19135</name>
</gene>
<comment type="similarity">
    <text evidence="4">Belongs to the SIMIBI class G3E GTPase family. ZNG1 subfamily.</text>
</comment>
<dbReference type="Gene3D" id="3.40.50.300">
    <property type="entry name" value="P-loop containing nucleotide triphosphate hydrolases"/>
    <property type="match status" value="1"/>
</dbReference>
<evidence type="ECO:0000256" key="1">
    <source>
        <dbReference type="ARBA" id="ARBA00022741"/>
    </source>
</evidence>
<dbReference type="Pfam" id="PF07683">
    <property type="entry name" value="CobW_C"/>
    <property type="match status" value="1"/>
</dbReference>
<dbReference type="RefSeq" id="WP_343334798.1">
    <property type="nucleotide sequence ID" value="NZ_JAPOHD010000058.1"/>
</dbReference>
<evidence type="ECO:0000256" key="4">
    <source>
        <dbReference type="ARBA" id="ARBA00034320"/>
    </source>
</evidence>
<evidence type="ECO:0000256" key="2">
    <source>
        <dbReference type="ARBA" id="ARBA00022801"/>
    </source>
</evidence>
<dbReference type="InterPro" id="IPR036627">
    <property type="entry name" value="CobW-likC_sf"/>
</dbReference>
<feature type="domain" description="CobW C-terminal" evidence="9">
    <location>
        <begin position="223"/>
        <end position="295"/>
    </location>
</feature>
<accession>A0A9X3J7Y1</accession>
<sequence>MKRKSKIPVTVITGFLGAGKTTFINYVLQQKKGKQFALVENEFGDVAIDTKLISGVDASQMFELKQGCICCTLTDEYELVLQELAERFPNIEHVLIETTGVADPAPVIQPFFKDENLAELYVYVGTVCLVDAMNFTTQPEKDILLKQLAIADTILVNKSENLPDTEKEDFKVALKQINPLAEISFISYGKANPELNQLHLKAANGIDLMPDPELHAHIQKKKLTFQHPLNRAEFLRWLDYTLDIYKNKIYRTKGILCFQGEPFEYIVQGVGGSFELIEGDLILDSIESQVVFIGKLEGLSIDF</sequence>
<comment type="catalytic activity">
    <reaction evidence="6">
        <text>GTP + H2O = GDP + phosphate + H(+)</text>
        <dbReference type="Rhea" id="RHEA:19669"/>
        <dbReference type="ChEBI" id="CHEBI:15377"/>
        <dbReference type="ChEBI" id="CHEBI:15378"/>
        <dbReference type="ChEBI" id="CHEBI:37565"/>
        <dbReference type="ChEBI" id="CHEBI:43474"/>
        <dbReference type="ChEBI" id="CHEBI:58189"/>
    </reaction>
    <physiologicalReaction direction="left-to-right" evidence="6">
        <dbReference type="Rhea" id="RHEA:19670"/>
    </physiologicalReaction>
</comment>
<dbReference type="InterPro" id="IPR051316">
    <property type="entry name" value="Zinc-reg_GTPase_activator"/>
</dbReference>
<protein>
    <submittedName>
        <fullName evidence="10">GTP-binding protein</fullName>
    </submittedName>
</protein>
<dbReference type="SUPFAM" id="SSF90002">
    <property type="entry name" value="Hypothetical protein YjiA, C-terminal domain"/>
    <property type="match status" value="1"/>
</dbReference>
<comment type="caution">
    <text evidence="10">The sequence shown here is derived from an EMBL/GenBank/DDBJ whole genome shotgun (WGS) entry which is preliminary data.</text>
</comment>
<dbReference type="AlphaFoldDB" id="A0A9X3J7Y1"/>
<dbReference type="GO" id="GO:0000166">
    <property type="term" value="F:nucleotide binding"/>
    <property type="evidence" value="ECO:0007669"/>
    <property type="project" value="UniProtKB-KW"/>
</dbReference>
<dbReference type="Gene3D" id="3.30.1220.10">
    <property type="entry name" value="CobW-like, C-terminal domain"/>
    <property type="match status" value="1"/>
</dbReference>